<reference evidence="7 8" key="1">
    <citation type="submission" date="2019-07" db="EMBL/GenBank/DDBJ databases">
        <title>Genomic Encyclopedia of Archaeal and Bacterial Type Strains, Phase II (KMG-II): from individual species to whole genera.</title>
        <authorList>
            <person name="Goeker M."/>
        </authorList>
    </citation>
    <scope>NUCLEOTIDE SEQUENCE [LARGE SCALE GENOMIC DNA]</scope>
    <source>
        <strain evidence="7 8">DSM 18850</strain>
    </source>
</reference>
<protein>
    <submittedName>
        <fullName evidence="7">Hyaluronan synthase</fullName>
    </submittedName>
</protein>
<dbReference type="GO" id="GO:0030213">
    <property type="term" value="P:hyaluronan biosynthetic process"/>
    <property type="evidence" value="ECO:0007669"/>
    <property type="project" value="TreeGrafter"/>
</dbReference>
<evidence type="ECO:0000256" key="4">
    <source>
        <dbReference type="ARBA" id="ARBA00022679"/>
    </source>
</evidence>
<dbReference type="InterPro" id="IPR029044">
    <property type="entry name" value="Nucleotide-diphossugar_trans"/>
</dbReference>
<dbReference type="CDD" id="cd06423">
    <property type="entry name" value="CESA_like"/>
    <property type="match status" value="1"/>
</dbReference>
<feature type="transmembrane region" description="Helical" evidence="6">
    <location>
        <begin position="450"/>
        <end position="470"/>
    </location>
</feature>
<comment type="caution">
    <text evidence="7">The sequence shown here is derived from an EMBL/GenBank/DDBJ whole genome shotgun (WGS) entry which is preliminary data.</text>
</comment>
<evidence type="ECO:0000256" key="5">
    <source>
        <dbReference type="ARBA" id="ARBA00023136"/>
    </source>
</evidence>
<dbReference type="PANTHER" id="PTHR22913:SF12">
    <property type="entry name" value="MANNURONAN SYNTHASE"/>
    <property type="match status" value="1"/>
</dbReference>
<dbReference type="GO" id="GO:0085029">
    <property type="term" value="P:extracellular matrix assembly"/>
    <property type="evidence" value="ECO:0007669"/>
    <property type="project" value="TreeGrafter"/>
</dbReference>
<gene>
    <name evidence="7" type="ORF">BC792_10366</name>
</gene>
<keyword evidence="4" id="KW-0808">Transferase</keyword>
<keyword evidence="3" id="KW-0328">Glycosyltransferase</keyword>
<dbReference type="GO" id="GO:0005886">
    <property type="term" value="C:plasma membrane"/>
    <property type="evidence" value="ECO:0007669"/>
    <property type="project" value="UniProtKB-SubCell"/>
</dbReference>
<keyword evidence="6" id="KW-0812">Transmembrane</keyword>
<evidence type="ECO:0000256" key="3">
    <source>
        <dbReference type="ARBA" id="ARBA00022676"/>
    </source>
</evidence>
<evidence type="ECO:0000256" key="6">
    <source>
        <dbReference type="SAM" id="Phobius"/>
    </source>
</evidence>
<comment type="subcellular location">
    <subcellularLocation>
        <location evidence="1">Cell membrane</location>
    </subcellularLocation>
</comment>
<dbReference type="Gene3D" id="3.90.550.10">
    <property type="entry name" value="Spore Coat Polysaccharide Biosynthesis Protein SpsA, Chain A"/>
    <property type="match status" value="1"/>
</dbReference>
<organism evidence="7 8">
    <name type="scientific">Sphingobacterium allocomposti</name>
    <dbReference type="NCBI Taxonomy" id="415956"/>
    <lineage>
        <taxon>Bacteria</taxon>
        <taxon>Pseudomonadati</taxon>
        <taxon>Bacteroidota</taxon>
        <taxon>Sphingobacteriia</taxon>
        <taxon>Sphingobacteriales</taxon>
        <taxon>Sphingobacteriaceae</taxon>
        <taxon>Sphingobacterium</taxon>
    </lineage>
</organism>
<feature type="transmembrane region" description="Helical" evidence="6">
    <location>
        <begin position="394"/>
        <end position="412"/>
    </location>
</feature>
<keyword evidence="2" id="KW-1003">Cell membrane</keyword>
<dbReference type="Pfam" id="PF13641">
    <property type="entry name" value="Glyco_tranf_2_3"/>
    <property type="match status" value="1"/>
</dbReference>
<dbReference type="EMBL" id="VNHX01000003">
    <property type="protein sequence ID" value="TYP97140.1"/>
    <property type="molecule type" value="Genomic_DNA"/>
</dbReference>
<keyword evidence="6" id="KW-1133">Transmembrane helix</keyword>
<feature type="transmembrane region" description="Helical" evidence="6">
    <location>
        <begin position="87"/>
        <end position="112"/>
    </location>
</feature>
<evidence type="ECO:0000313" key="7">
    <source>
        <dbReference type="EMBL" id="TYP97140.1"/>
    </source>
</evidence>
<name>A0A5S5DMH3_9SPHI</name>
<keyword evidence="8" id="KW-1185">Reference proteome</keyword>
<dbReference type="Proteomes" id="UP000325105">
    <property type="component" value="Unassembled WGS sequence"/>
</dbReference>
<sequence>MSYMEKTPTLGFKNRYLFEPSPSTMHKPSMMQKEDFNPIKKGRFGIWEYVVLSATFLLLFSSVYAVYLLQPQFEELHLERMNTPLGIFIIGLGLFLLAVKLSFLLYLFVLYLRYKPVASVTDEELPTCTVIVPAYNEGQLVYQTLHSLANSDYPHDKMQIIAIDDGSKDDTWTWIQKAKAELGERVIICQQPVNKGKRHALYRGFHLGTGEIFVTVDSDSVVKKDTLRNMTSPFVVNEKCGAVAGNVRVLNNEKALIPRMLNVSFVFSFEFVRSAQSMLGSVLCTPGALSAYRKEAVMACLPDWINQTFMGQPSDIGEDRAMTNMILKQGYHVQFQENAYVYTNIPKRYKNLYKMFIRWERSNVRENIMMSKFAFTDFREGSKVGPRILLTMQWLKLALSYPLILLMLWFILNYPILFLSSTFLSILVFSSVQAFFFAKRNNNVPESFWAYTYSIFYAFTLFWITPYAIATARRRGWLTRDLAIKK</sequence>
<feature type="transmembrane region" description="Helical" evidence="6">
    <location>
        <begin position="46"/>
        <end position="67"/>
    </location>
</feature>
<accession>A0A5S5DMH3</accession>
<dbReference type="RefSeq" id="WP_211357462.1">
    <property type="nucleotide sequence ID" value="NZ_VNHX01000003.1"/>
</dbReference>
<keyword evidence="5 6" id="KW-0472">Membrane</keyword>
<dbReference type="PANTHER" id="PTHR22913">
    <property type="entry name" value="HYALURONAN SYNTHASE"/>
    <property type="match status" value="1"/>
</dbReference>
<evidence type="ECO:0000256" key="1">
    <source>
        <dbReference type="ARBA" id="ARBA00004236"/>
    </source>
</evidence>
<dbReference type="GO" id="GO:0050501">
    <property type="term" value="F:hyaluronan synthase activity"/>
    <property type="evidence" value="ECO:0007669"/>
    <property type="project" value="TreeGrafter"/>
</dbReference>
<dbReference type="SUPFAM" id="SSF53448">
    <property type="entry name" value="Nucleotide-diphospho-sugar transferases"/>
    <property type="match status" value="1"/>
</dbReference>
<evidence type="ECO:0000256" key="2">
    <source>
        <dbReference type="ARBA" id="ARBA00022475"/>
    </source>
</evidence>
<evidence type="ECO:0000313" key="8">
    <source>
        <dbReference type="Proteomes" id="UP000325105"/>
    </source>
</evidence>
<dbReference type="AlphaFoldDB" id="A0A5S5DMH3"/>
<proteinExistence type="predicted"/>